<dbReference type="Pfam" id="PF11815">
    <property type="entry name" value="DUF3336"/>
    <property type="match status" value="2"/>
</dbReference>
<gene>
    <name evidence="8" type="ORF">BJ554DRAFT_7597</name>
</gene>
<dbReference type="GO" id="GO:0006641">
    <property type="term" value="P:triglyceride metabolic process"/>
    <property type="evidence" value="ECO:0007669"/>
    <property type="project" value="UniProtKB-ARBA"/>
</dbReference>
<dbReference type="Proteomes" id="UP000673691">
    <property type="component" value="Unassembled WGS sequence"/>
</dbReference>
<protein>
    <recommendedName>
        <fullName evidence="5">Patatin-like phospholipase domain-containing protein</fullName>
        <ecNumber evidence="5">3.1.1.-</ecNumber>
    </recommendedName>
</protein>
<dbReference type="SUPFAM" id="SSF52151">
    <property type="entry name" value="FabD/lysophospholipase-like"/>
    <property type="match status" value="1"/>
</dbReference>
<feature type="region of interest" description="Disordered" evidence="6">
    <location>
        <begin position="1"/>
        <end position="33"/>
    </location>
</feature>
<comment type="function">
    <text evidence="5">Lipid hydrolase.</text>
</comment>
<feature type="compositionally biased region" description="Basic residues" evidence="6">
    <location>
        <begin position="672"/>
        <end position="694"/>
    </location>
</feature>
<dbReference type="PROSITE" id="PS51635">
    <property type="entry name" value="PNPLA"/>
    <property type="match status" value="1"/>
</dbReference>
<dbReference type="GO" id="GO:0016740">
    <property type="term" value="F:transferase activity"/>
    <property type="evidence" value="ECO:0007669"/>
    <property type="project" value="UniProtKB-KW"/>
</dbReference>
<keyword evidence="3 5" id="KW-0443">Lipid metabolism</keyword>
<dbReference type="EMBL" id="JAEFCI010000604">
    <property type="protein sequence ID" value="KAG5463430.1"/>
    <property type="molecule type" value="Genomic_DNA"/>
</dbReference>
<feature type="compositionally biased region" description="Basic and acidic residues" evidence="6">
    <location>
        <begin position="602"/>
        <end position="614"/>
    </location>
</feature>
<keyword evidence="2 5" id="KW-0442">Lipid degradation</keyword>
<dbReference type="OrthoDB" id="10049244at2759"/>
<dbReference type="PANTHER" id="PTHR14226">
    <property type="entry name" value="NEUROPATHY TARGET ESTERASE/SWISS CHEESE D.MELANOGASTER"/>
    <property type="match status" value="1"/>
</dbReference>
<comment type="caution">
    <text evidence="8">The sequence shown here is derived from an EMBL/GenBank/DDBJ whole genome shotgun (WGS) entry which is preliminary data.</text>
</comment>
<keyword evidence="8" id="KW-0808">Transferase</keyword>
<feature type="compositionally biased region" description="Basic residues" evidence="6">
    <location>
        <begin position="615"/>
        <end position="632"/>
    </location>
</feature>
<dbReference type="AlphaFoldDB" id="A0A8H8DM64"/>
<dbReference type="Gene3D" id="3.40.1090.10">
    <property type="entry name" value="Cytosolic phospholipase A2 catalytic domain"/>
    <property type="match status" value="2"/>
</dbReference>
<evidence type="ECO:0000256" key="3">
    <source>
        <dbReference type="ARBA" id="ARBA00023098"/>
    </source>
</evidence>
<feature type="compositionally biased region" description="Low complexity" evidence="6">
    <location>
        <begin position="13"/>
        <end position="28"/>
    </location>
</feature>
<dbReference type="GO" id="GO:0004806">
    <property type="term" value="F:triacylglycerol lipase activity"/>
    <property type="evidence" value="ECO:0007669"/>
    <property type="project" value="InterPro"/>
</dbReference>
<sequence length="712" mass="79026">MPRPKINDAPQNSRGPTAAAPAAAASGGTRRHVVRGDVPTNAPVLARAAADSRFPWAWPRVLARLTAQCWRRAFRAALHSARNIAYYRHLMDVATNYEQWAAAALVLDHLLGYDKWKLDPVSPEYDYKLVAARLSDLKAAREGSAMAPMIFLLRTSLFRNLGDMGKPTVRVRRRRHKFGVLVAFFFPCGYKALQGSSALTNSSCRCFSLFVFCVPCCTRFQLFATANIGTKKLIEDYVDEVVKQINFICGTDSPYYSVQQKLEFFINTRQSFGRTALLLSGGATLGAVLKRHRPPRAPGLHHIGVVKCLYECKLLPRIISGTSSGSIIAAILCCSTDDDLKGLMRPESINLNFFHEPGEPDNVFVKLNRLLSSGVLFDVEVLKECVRSNIGDVTFQEAYNRTRRILNISVSSSGIFEMPRLLNYVTAPNVVIWSAVAASCAVPFVYSSAPLMAKEKGVIVAWNPSVNPHILPFLHSGIVPSRCRKIVGKCLDLARKVVQHYANYGIEYDICPNVSHRINQMLSQKYYGDITIVPKVGVKEYLNIIKNPTRDSFLEACLKGERATWSSLAGQEPPADRTGHRRGGVPADDAAPGPEGNAENGVRGRDPEDPVHDHAGRRRRGACRRADRRRARQPVLGERQPGVGRLGVRGGPPRVVPREVRGVQQAEAGPQRARRPVPRRQGRRRRRRRRRRGESRHGPAAGHVAEKHGRSV</sequence>
<keyword evidence="9" id="KW-1185">Reference proteome</keyword>
<evidence type="ECO:0000313" key="8">
    <source>
        <dbReference type="EMBL" id="KAG5463430.1"/>
    </source>
</evidence>
<name>A0A8H8DM64_9FUNG</name>
<dbReference type="EC" id="3.1.1.-" evidence="5"/>
<dbReference type="Pfam" id="PF01734">
    <property type="entry name" value="Patatin"/>
    <property type="match status" value="1"/>
</dbReference>
<evidence type="ECO:0000256" key="5">
    <source>
        <dbReference type="RuleBase" id="RU362055"/>
    </source>
</evidence>
<accession>A0A8H8DM64</accession>
<comment type="caution">
    <text evidence="4">Lacks conserved residue(s) required for the propagation of feature annotation.</text>
</comment>
<dbReference type="InterPro" id="IPR050301">
    <property type="entry name" value="NTE"/>
</dbReference>
<feature type="compositionally biased region" description="Low complexity" evidence="6">
    <location>
        <begin position="662"/>
        <end position="671"/>
    </location>
</feature>
<evidence type="ECO:0000256" key="4">
    <source>
        <dbReference type="PROSITE-ProRule" id="PRU01161"/>
    </source>
</evidence>
<evidence type="ECO:0000256" key="6">
    <source>
        <dbReference type="SAM" id="MobiDB-lite"/>
    </source>
</evidence>
<evidence type="ECO:0000259" key="7">
    <source>
        <dbReference type="PROSITE" id="PS51635"/>
    </source>
</evidence>
<dbReference type="InterPro" id="IPR021771">
    <property type="entry name" value="Triacylglycerol_lipase_N"/>
</dbReference>
<dbReference type="GO" id="GO:0016042">
    <property type="term" value="P:lipid catabolic process"/>
    <property type="evidence" value="ECO:0007669"/>
    <property type="project" value="UniProtKB-KW"/>
</dbReference>
<feature type="region of interest" description="Disordered" evidence="6">
    <location>
        <begin position="565"/>
        <end position="712"/>
    </location>
</feature>
<dbReference type="InterPro" id="IPR016035">
    <property type="entry name" value="Acyl_Trfase/lysoPLipase"/>
</dbReference>
<organism evidence="8 9">
    <name type="scientific">Olpidium bornovanus</name>
    <dbReference type="NCBI Taxonomy" id="278681"/>
    <lineage>
        <taxon>Eukaryota</taxon>
        <taxon>Fungi</taxon>
        <taxon>Fungi incertae sedis</taxon>
        <taxon>Olpidiomycota</taxon>
        <taxon>Olpidiomycotina</taxon>
        <taxon>Olpidiomycetes</taxon>
        <taxon>Olpidiales</taxon>
        <taxon>Olpidiaceae</taxon>
        <taxon>Olpidium</taxon>
    </lineage>
</organism>
<comment type="subcellular location">
    <subcellularLocation>
        <location evidence="5">Membrane</location>
        <topology evidence="5">Single-pass membrane protein</topology>
    </subcellularLocation>
</comment>
<proteinExistence type="inferred from homology"/>
<feature type="domain" description="PNPLA" evidence="7">
    <location>
        <begin position="290"/>
        <end position="469"/>
    </location>
</feature>
<evidence type="ECO:0000256" key="1">
    <source>
        <dbReference type="ARBA" id="ARBA00022801"/>
    </source>
</evidence>
<evidence type="ECO:0000256" key="2">
    <source>
        <dbReference type="ARBA" id="ARBA00022963"/>
    </source>
</evidence>
<reference evidence="8 9" key="1">
    <citation type="journal article" name="Sci. Rep.">
        <title>Genome-scale phylogenetic analyses confirm Olpidium as the closest living zoosporic fungus to the non-flagellated, terrestrial fungi.</title>
        <authorList>
            <person name="Chang Y."/>
            <person name="Rochon D."/>
            <person name="Sekimoto S."/>
            <person name="Wang Y."/>
            <person name="Chovatia M."/>
            <person name="Sandor L."/>
            <person name="Salamov A."/>
            <person name="Grigoriev I.V."/>
            <person name="Stajich J.E."/>
            <person name="Spatafora J.W."/>
        </authorList>
    </citation>
    <scope>NUCLEOTIDE SEQUENCE [LARGE SCALE GENOMIC DNA]</scope>
    <source>
        <strain evidence="8">S191</strain>
    </source>
</reference>
<dbReference type="PANTHER" id="PTHR14226:SF10">
    <property type="entry name" value="TRIACYLGLYCEROL LIPASE 4-RELATED"/>
    <property type="match status" value="1"/>
</dbReference>
<feature type="short sequence motif" description="GXSXG" evidence="4">
    <location>
        <begin position="321"/>
        <end position="325"/>
    </location>
</feature>
<keyword evidence="1 5" id="KW-0378">Hydrolase</keyword>
<dbReference type="InterPro" id="IPR002641">
    <property type="entry name" value="PNPLA_dom"/>
</dbReference>
<comment type="similarity">
    <text evidence="5">Belongs to the PLPL family.</text>
</comment>
<evidence type="ECO:0000313" key="9">
    <source>
        <dbReference type="Proteomes" id="UP000673691"/>
    </source>
</evidence>
<dbReference type="GO" id="GO:0016020">
    <property type="term" value="C:membrane"/>
    <property type="evidence" value="ECO:0007669"/>
    <property type="project" value="UniProtKB-SubCell"/>
</dbReference>